<feature type="signal peptide" evidence="2">
    <location>
        <begin position="1"/>
        <end position="26"/>
    </location>
</feature>
<dbReference type="SUPFAM" id="SSF57625">
    <property type="entry name" value="Invertebrate chitin-binding proteins"/>
    <property type="match status" value="1"/>
</dbReference>
<comment type="caution">
    <text evidence="4">The sequence shown here is derived from an EMBL/GenBank/DDBJ whole genome shotgun (WGS) entry which is preliminary data.</text>
</comment>
<organism evidence="4 5">
    <name type="scientific">Elysia crispata</name>
    <name type="common">lettuce slug</name>
    <dbReference type="NCBI Taxonomy" id="231223"/>
    <lineage>
        <taxon>Eukaryota</taxon>
        <taxon>Metazoa</taxon>
        <taxon>Spiralia</taxon>
        <taxon>Lophotrochozoa</taxon>
        <taxon>Mollusca</taxon>
        <taxon>Gastropoda</taxon>
        <taxon>Heterobranchia</taxon>
        <taxon>Euthyneura</taxon>
        <taxon>Panpulmonata</taxon>
        <taxon>Sacoglossa</taxon>
        <taxon>Placobranchoidea</taxon>
        <taxon>Plakobranchidae</taxon>
        <taxon>Elysia</taxon>
    </lineage>
</organism>
<dbReference type="InterPro" id="IPR002557">
    <property type="entry name" value="Chitin-bd_dom"/>
</dbReference>
<accession>A0AAE0YYV3</accession>
<evidence type="ECO:0000256" key="1">
    <source>
        <dbReference type="SAM" id="MobiDB-lite"/>
    </source>
</evidence>
<dbReference type="PROSITE" id="PS50940">
    <property type="entry name" value="CHIT_BIND_II"/>
    <property type="match status" value="1"/>
</dbReference>
<feature type="domain" description="Chitin-binding type-2" evidence="3">
    <location>
        <begin position="30"/>
        <end position="87"/>
    </location>
</feature>
<feature type="region of interest" description="Disordered" evidence="1">
    <location>
        <begin position="285"/>
        <end position="305"/>
    </location>
</feature>
<dbReference type="Proteomes" id="UP001283361">
    <property type="component" value="Unassembled WGS sequence"/>
</dbReference>
<keyword evidence="2" id="KW-0732">Signal</keyword>
<dbReference type="AlphaFoldDB" id="A0AAE0YYV3"/>
<feature type="region of interest" description="Disordered" evidence="1">
    <location>
        <begin position="95"/>
        <end position="117"/>
    </location>
</feature>
<evidence type="ECO:0000256" key="2">
    <source>
        <dbReference type="SAM" id="SignalP"/>
    </source>
</evidence>
<gene>
    <name evidence="4" type="ORF">RRG08_008203</name>
</gene>
<sequence length="427" mass="44822">MGSSLKARLNLIFIVSQLCILQKARSAGDQLECGIAFGNEPNPEDEACETFTECLDYVGSLHRCEVGQQFDFTDLKCRKDEDVWCQEQLNNFRTEAPKEEVTTQPPATTTEEQKTTAAPAATTEALEQTTATVQADGDQGAGNGGRWGPLLRIMFPQFFNRQAGAAAVAPRNVLAPNAGPGRLPLAPGANAGLLGGGANVLPVLGRNIAQANNQRIPLLGANQRTNAGQIFRGSSFGAPALPRRNVGQVSSGNIAQANNEQIPLPGANQRTNAGPVFHGTGSNFGAPALPRRNGGQVSSGKTAYPTRFGQSARTRTTGVGQLARGGSRSILVGGDDRLTLTLNHSSNGPLTDSATIQGQNLNWNNVASSSRDEHTGLVQHSRNPGYATYSGNTATDNAITLISGSTLSNTIHNVNGQGVSNVQRGSE</sequence>
<evidence type="ECO:0000313" key="5">
    <source>
        <dbReference type="Proteomes" id="UP001283361"/>
    </source>
</evidence>
<proteinExistence type="predicted"/>
<feature type="chain" id="PRO_5042037370" description="Chitin-binding type-2 domain-containing protein" evidence="2">
    <location>
        <begin position="27"/>
        <end position="427"/>
    </location>
</feature>
<protein>
    <recommendedName>
        <fullName evidence="3">Chitin-binding type-2 domain-containing protein</fullName>
    </recommendedName>
</protein>
<dbReference type="GO" id="GO:0005576">
    <property type="term" value="C:extracellular region"/>
    <property type="evidence" value="ECO:0007669"/>
    <property type="project" value="InterPro"/>
</dbReference>
<evidence type="ECO:0000313" key="4">
    <source>
        <dbReference type="EMBL" id="KAK3759620.1"/>
    </source>
</evidence>
<dbReference type="InterPro" id="IPR036508">
    <property type="entry name" value="Chitin-bd_dom_sf"/>
</dbReference>
<feature type="compositionally biased region" description="Low complexity" evidence="1">
    <location>
        <begin position="102"/>
        <end position="117"/>
    </location>
</feature>
<evidence type="ECO:0000259" key="3">
    <source>
        <dbReference type="PROSITE" id="PS50940"/>
    </source>
</evidence>
<name>A0AAE0YYV3_9GAST</name>
<dbReference type="EMBL" id="JAWDGP010005097">
    <property type="protein sequence ID" value="KAK3759620.1"/>
    <property type="molecule type" value="Genomic_DNA"/>
</dbReference>
<keyword evidence="5" id="KW-1185">Reference proteome</keyword>
<dbReference type="GO" id="GO:0008061">
    <property type="term" value="F:chitin binding"/>
    <property type="evidence" value="ECO:0007669"/>
    <property type="project" value="InterPro"/>
</dbReference>
<reference evidence="4" key="1">
    <citation type="journal article" date="2023" name="G3 (Bethesda)">
        <title>A reference genome for the long-term kleptoplast-retaining sea slug Elysia crispata morphotype clarki.</title>
        <authorList>
            <person name="Eastman K.E."/>
            <person name="Pendleton A.L."/>
            <person name="Shaikh M.A."/>
            <person name="Suttiyut T."/>
            <person name="Ogas R."/>
            <person name="Tomko P."/>
            <person name="Gavelis G."/>
            <person name="Widhalm J.R."/>
            <person name="Wisecaver J.H."/>
        </authorList>
    </citation>
    <scope>NUCLEOTIDE SEQUENCE</scope>
    <source>
        <strain evidence="4">ECLA1</strain>
    </source>
</reference>